<comment type="caution">
    <text evidence="1">The sequence shown here is derived from an EMBL/GenBank/DDBJ whole genome shotgun (WGS) entry which is preliminary data.</text>
</comment>
<evidence type="ECO:0000313" key="1">
    <source>
        <dbReference type="EMBL" id="ESP88921.1"/>
    </source>
</evidence>
<name>V4GUW2_9EURY</name>
<organism evidence="1 2">
    <name type="scientific">Candidatus Halobonum tyrrellensis G22</name>
    <dbReference type="NCBI Taxonomy" id="1324957"/>
    <lineage>
        <taxon>Archaea</taxon>
        <taxon>Methanobacteriati</taxon>
        <taxon>Methanobacteriota</taxon>
        <taxon>Stenosarchaea group</taxon>
        <taxon>Halobacteria</taxon>
        <taxon>Halobacteriales</taxon>
        <taxon>Haloferacaceae</taxon>
        <taxon>Candidatus Halobonum</taxon>
    </lineage>
</organism>
<proteinExistence type="predicted"/>
<dbReference type="AlphaFoldDB" id="V4GUW2"/>
<evidence type="ECO:0000313" key="2">
    <source>
        <dbReference type="Proteomes" id="UP000017840"/>
    </source>
</evidence>
<accession>V4GUW2</accession>
<gene>
    <name evidence="1" type="ORF">K933_06543</name>
</gene>
<keyword evidence="2" id="KW-1185">Reference proteome</keyword>
<protein>
    <submittedName>
        <fullName evidence="1">Uncharacterized protein</fullName>
    </submittedName>
</protein>
<dbReference type="Proteomes" id="UP000017840">
    <property type="component" value="Unassembled WGS sequence"/>
</dbReference>
<dbReference type="EMBL" id="ASGZ01000021">
    <property type="protein sequence ID" value="ESP88921.1"/>
    <property type="molecule type" value="Genomic_DNA"/>
</dbReference>
<reference evidence="1 2" key="1">
    <citation type="journal article" date="2013" name="Genome Announc.">
        <title>Draft Genome Sequence of 'Candidatus Halobonum tyrrellensis' Strain G22, Isolated from the Hypersaline Waters of Lake Tyrrell, Australia.</title>
        <authorList>
            <person name="Ugalde J.A."/>
            <person name="Narasingarao P."/>
            <person name="Kuo S."/>
            <person name="Podell S."/>
            <person name="Allen E.E."/>
        </authorList>
    </citation>
    <scope>NUCLEOTIDE SEQUENCE [LARGE SCALE GENOMIC DNA]</scope>
    <source>
        <strain evidence="1 2">G22</strain>
    </source>
</reference>
<sequence length="96" mass="11226">MTVKRREFSARANEFHSSLFMRNIIVRVLAVVEQSYYLVSRCFLYYLVRGFVYFSEVLRHPDDCLWVLLPVSAVVESEFSTIVIEDKASAFGRTHI</sequence>